<dbReference type="InterPro" id="IPR009936">
    <property type="entry name" value="DUF1468"/>
</dbReference>
<feature type="domain" description="DUF1468" evidence="2">
    <location>
        <begin position="7"/>
        <end position="143"/>
    </location>
</feature>
<reference evidence="4" key="1">
    <citation type="submission" date="2016-04" db="EMBL/GenBank/DDBJ databases">
        <authorList>
            <person name="Lyu Z."/>
            <person name="Lyu W."/>
        </authorList>
    </citation>
    <scope>NUCLEOTIDE SEQUENCE [LARGE SCALE GENOMIC DNA]</scope>
    <source>
        <strain evidence="4">C44</strain>
    </source>
</reference>
<evidence type="ECO:0000313" key="3">
    <source>
        <dbReference type="EMBL" id="OAS82551.1"/>
    </source>
</evidence>
<dbReference type="STRING" id="152268.A6K24_12970"/>
<dbReference type="RefSeq" id="WP_066340089.1">
    <property type="nucleotide sequence ID" value="NZ_LWSG01000045.1"/>
</dbReference>
<organism evidence="3 4">
    <name type="scientific">Metabacillus litoralis</name>
    <dbReference type="NCBI Taxonomy" id="152268"/>
    <lineage>
        <taxon>Bacteria</taxon>
        <taxon>Bacillati</taxon>
        <taxon>Bacillota</taxon>
        <taxon>Bacilli</taxon>
        <taxon>Bacillales</taxon>
        <taxon>Bacillaceae</taxon>
        <taxon>Metabacillus</taxon>
    </lineage>
</organism>
<dbReference type="Pfam" id="PF07331">
    <property type="entry name" value="TctB"/>
    <property type="match status" value="1"/>
</dbReference>
<evidence type="ECO:0000259" key="2">
    <source>
        <dbReference type="Pfam" id="PF07331"/>
    </source>
</evidence>
<feature type="transmembrane region" description="Helical" evidence="1">
    <location>
        <begin position="38"/>
        <end position="56"/>
    </location>
</feature>
<proteinExistence type="predicted"/>
<evidence type="ECO:0000256" key="1">
    <source>
        <dbReference type="SAM" id="Phobius"/>
    </source>
</evidence>
<sequence length="149" mass="16643">MKNIGVWVGAFLLIFSVVIFWQSLSLEYYGQYGAGPGLLPIWLSGLLGGLSILYIINSLKEEHVNLFDLLPKGKVLVKLLTIVGSIFLFIIISPYTGFIIASIIVLLILLTPEYKWYSAFGISTAITFVLFFGFKIVLNIPLPVNLWGW</sequence>
<evidence type="ECO:0000313" key="4">
    <source>
        <dbReference type="Proteomes" id="UP000078534"/>
    </source>
</evidence>
<comment type="caution">
    <text evidence="3">The sequence shown here is derived from an EMBL/GenBank/DDBJ whole genome shotgun (WGS) entry which is preliminary data.</text>
</comment>
<dbReference type="Proteomes" id="UP000078534">
    <property type="component" value="Unassembled WGS sequence"/>
</dbReference>
<protein>
    <recommendedName>
        <fullName evidence="2">DUF1468 domain-containing protein</fullName>
    </recommendedName>
</protein>
<dbReference type="AlphaFoldDB" id="A0A179SM56"/>
<keyword evidence="1" id="KW-0472">Membrane</keyword>
<keyword evidence="1" id="KW-0812">Transmembrane</keyword>
<gene>
    <name evidence="3" type="ORF">A6K24_12970</name>
</gene>
<keyword evidence="4" id="KW-1185">Reference proteome</keyword>
<dbReference type="EMBL" id="LWSG01000045">
    <property type="protein sequence ID" value="OAS82551.1"/>
    <property type="molecule type" value="Genomic_DNA"/>
</dbReference>
<feature type="transmembrane region" description="Helical" evidence="1">
    <location>
        <begin position="76"/>
        <end position="109"/>
    </location>
</feature>
<feature type="transmembrane region" description="Helical" evidence="1">
    <location>
        <begin position="6"/>
        <end position="26"/>
    </location>
</feature>
<accession>A0A179SM56</accession>
<feature type="transmembrane region" description="Helical" evidence="1">
    <location>
        <begin position="116"/>
        <end position="138"/>
    </location>
</feature>
<name>A0A179SM56_9BACI</name>
<keyword evidence="1" id="KW-1133">Transmembrane helix</keyword>